<dbReference type="NCBIfam" id="TIGR01509">
    <property type="entry name" value="HAD-SF-IA-v3"/>
    <property type="match status" value="1"/>
</dbReference>
<dbReference type="GeneID" id="51373100"/>
<sequence>MKSVIFDLGGVLIDWDPALAFADVFTSRAEAETWMARIDFPGWNRMQDGGRSFAEGLAAARAEHGDEARHLAGYLAAFPVTIEKTVPGSWAVAEALLARGVPLYALTNWSAETWPHALELHPRLGGLFADILVSGQVGALKPDPAIFRLLMDRNGLRPGDCIFIDDSPANVEGARALGMDGIHFTGAEALGRELARRGVI</sequence>
<evidence type="ECO:0000313" key="5">
    <source>
        <dbReference type="Proteomes" id="UP000326453"/>
    </source>
</evidence>
<gene>
    <name evidence="3" type="ORF">BDE18_0178</name>
    <name evidence="1" type="ORF">ESD82_21115</name>
    <name evidence="2" type="ORF">HYQ43_19050</name>
</gene>
<dbReference type="RefSeq" id="WP_024842863.1">
    <property type="nucleotide sequence ID" value="NZ_CP038203.1"/>
</dbReference>
<evidence type="ECO:0000313" key="6">
    <source>
        <dbReference type="Proteomes" id="UP000509322"/>
    </source>
</evidence>
<dbReference type="Proteomes" id="UP000273626">
    <property type="component" value="Unassembled WGS sequence"/>
</dbReference>
<evidence type="ECO:0000313" key="3">
    <source>
        <dbReference type="EMBL" id="RKS50964.1"/>
    </source>
</evidence>
<dbReference type="CDD" id="cd02603">
    <property type="entry name" value="HAD_sEH-N_like"/>
    <property type="match status" value="1"/>
</dbReference>
<dbReference type="InterPro" id="IPR036412">
    <property type="entry name" value="HAD-like_sf"/>
</dbReference>
<dbReference type="PANTHER" id="PTHR43611:SF3">
    <property type="entry name" value="FLAVIN MONONUCLEOTIDE HYDROLASE 1, CHLOROPLATIC"/>
    <property type="match status" value="1"/>
</dbReference>
<dbReference type="SFLD" id="SFLDS00003">
    <property type="entry name" value="Haloacid_Dehalogenase"/>
    <property type="match status" value="1"/>
</dbReference>
<proteinExistence type="predicted"/>
<protein>
    <submittedName>
        <fullName evidence="3">2-haloacid dehalogenase</fullName>
    </submittedName>
    <submittedName>
        <fullName evidence="1">HAD family phosphatase</fullName>
    </submittedName>
</protein>
<name>A0A1I5GNE4_PARPN</name>
<reference evidence="2 6" key="3">
    <citation type="submission" date="2020-07" db="EMBL/GenBank/DDBJ databases">
        <title>The complete genome of Paracoccus pantotrophus ACCC 10489.</title>
        <authorList>
            <person name="Si Y."/>
        </authorList>
    </citation>
    <scope>NUCLEOTIDE SEQUENCE [LARGE SCALE GENOMIC DNA]</scope>
    <source>
        <strain evidence="2 6">ACCC10489</strain>
    </source>
</reference>
<accession>A0A1I5GNE4</accession>
<dbReference type="Pfam" id="PF00702">
    <property type="entry name" value="Hydrolase"/>
    <property type="match status" value="1"/>
</dbReference>
<dbReference type="InterPro" id="IPR023214">
    <property type="entry name" value="HAD_sf"/>
</dbReference>
<dbReference type="EMBL" id="CP044426">
    <property type="protein sequence ID" value="QFG38505.1"/>
    <property type="molecule type" value="Genomic_DNA"/>
</dbReference>
<keyword evidence="4" id="KW-1185">Reference proteome</keyword>
<dbReference type="Proteomes" id="UP000326453">
    <property type="component" value="Chromosome 1"/>
</dbReference>
<reference evidence="3 4" key="1">
    <citation type="submission" date="2018-10" db="EMBL/GenBank/DDBJ databases">
        <title>Genomic Encyclopedia of Archaeal and Bacterial Type Strains, Phase II (KMG-II): from individual species to whole genera.</title>
        <authorList>
            <person name="Goeker M."/>
        </authorList>
    </citation>
    <scope>NUCLEOTIDE SEQUENCE [LARGE SCALE GENOMIC DNA]</scope>
    <source>
        <strain evidence="4">ATCC 35512 / DSM 2944 / CIP 106514 / LMD 82.5 / NBRC 102493 / NCCB 82005 / GB17</strain>
        <strain evidence="3">DSM 2944</strain>
    </source>
</reference>
<dbReference type="AlphaFoldDB" id="A0A1I5GNE4"/>
<dbReference type="Proteomes" id="UP000509322">
    <property type="component" value="Chromosome 2"/>
</dbReference>
<dbReference type="SFLD" id="SFLDG01129">
    <property type="entry name" value="C1.5:_HAD__Beta-PGM__Phosphata"/>
    <property type="match status" value="1"/>
</dbReference>
<evidence type="ECO:0000313" key="2">
    <source>
        <dbReference type="EMBL" id="QLH16185.1"/>
    </source>
</evidence>
<dbReference type="SUPFAM" id="SSF56784">
    <property type="entry name" value="HAD-like"/>
    <property type="match status" value="1"/>
</dbReference>
<dbReference type="Gene3D" id="3.40.50.1000">
    <property type="entry name" value="HAD superfamily/HAD-like"/>
    <property type="match status" value="1"/>
</dbReference>
<reference evidence="1 5" key="2">
    <citation type="submission" date="2019-01" db="EMBL/GenBank/DDBJ databases">
        <title>Complete Genome Sequence and Annotation of the Paracoccus pantotrophus type strain DSM 2944.</title>
        <authorList>
            <person name="Bockwoldt J.A."/>
            <person name="Zimmermann M."/>
            <person name="Tiso T."/>
            <person name="Blank L.M."/>
        </authorList>
    </citation>
    <scope>NUCLEOTIDE SEQUENCE [LARGE SCALE GENOMIC DNA]</scope>
    <source>
        <strain evidence="1 5">DSM 2944</strain>
    </source>
</reference>
<evidence type="ECO:0000313" key="1">
    <source>
        <dbReference type="EMBL" id="QFG38505.1"/>
    </source>
</evidence>
<dbReference type="PANTHER" id="PTHR43611">
    <property type="entry name" value="ALPHA-D-GLUCOSE 1-PHOSPHATE PHOSPHATASE"/>
    <property type="match status" value="1"/>
</dbReference>
<dbReference type="EMBL" id="RBLI01000001">
    <property type="protein sequence ID" value="RKS50964.1"/>
    <property type="molecule type" value="Genomic_DNA"/>
</dbReference>
<dbReference type="InterPro" id="IPR006439">
    <property type="entry name" value="HAD-SF_hydro_IA"/>
</dbReference>
<dbReference type="KEGG" id="ppan:ESD82_21115"/>
<dbReference type="EMBL" id="CP058690">
    <property type="protein sequence ID" value="QLH16185.1"/>
    <property type="molecule type" value="Genomic_DNA"/>
</dbReference>
<organism evidence="1 5">
    <name type="scientific">Paracoccus pantotrophus</name>
    <name type="common">Thiosphaera pantotropha</name>
    <dbReference type="NCBI Taxonomy" id="82367"/>
    <lineage>
        <taxon>Bacteria</taxon>
        <taxon>Pseudomonadati</taxon>
        <taxon>Pseudomonadota</taxon>
        <taxon>Alphaproteobacteria</taxon>
        <taxon>Rhodobacterales</taxon>
        <taxon>Paracoccaceae</taxon>
        <taxon>Paracoccus</taxon>
    </lineage>
</organism>
<evidence type="ECO:0000313" key="4">
    <source>
        <dbReference type="Proteomes" id="UP000273626"/>
    </source>
</evidence>
<dbReference type="OrthoDB" id="9807742at2"/>